<accession>A0A0G4J4U4</accession>
<dbReference type="EMBL" id="CDSF01000123">
    <property type="protein sequence ID" value="CEP02296.1"/>
    <property type="molecule type" value="Genomic_DNA"/>
</dbReference>
<evidence type="ECO:0000313" key="6">
    <source>
        <dbReference type="Proteomes" id="UP000039324"/>
    </source>
</evidence>
<dbReference type="GO" id="GO:0061629">
    <property type="term" value="F:RNA polymerase II-specific DNA-binding transcription factor binding"/>
    <property type="evidence" value="ECO:0007669"/>
    <property type="project" value="TreeGrafter"/>
</dbReference>
<dbReference type="Gene3D" id="1.25.40.20">
    <property type="entry name" value="Ankyrin repeat-containing domain"/>
    <property type="match status" value="2"/>
</dbReference>
<proteinExistence type="predicted"/>
<dbReference type="Proteomes" id="UP000039324">
    <property type="component" value="Unassembled WGS sequence"/>
</dbReference>
<feature type="signal peptide" evidence="4">
    <location>
        <begin position="1"/>
        <end position="15"/>
    </location>
</feature>
<evidence type="ECO:0000256" key="3">
    <source>
        <dbReference type="PROSITE-ProRule" id="PRU00023"/>
    </source>
</evidence>
<gene>
    <name evidence="5" type="ORF">PBRA_008880</name>
</gene>
<reference evidence="5 6" key="1">
    <citation type="submission" date="2015-02" db="EMBL/GenBank/DDBJ databases">
        <authorList>
            <person name="Chooi Y.-H."/>
        </authorList>
    </citation>
    <scope>NUCLEOTIDE SEQUENCE [LARGE SCALE GENOMIC DNA]</scope>
    <source>
        <strain evidence="5">E3</strain>
    </source>
</reference>
<dbReference type="Gene3D" id="3.30.710.10">
    <property type="entry name" value="Potassium Channel Kv1.1, Chain A"/>
    <property type="match status" value="1"/>
</dbReference>
<dbReference type="SUPFAM" id="SSF48403">
    <property type="entry name" value="Ankyrin repeat"/>
    <property type="match status" value="1"/>
</dbReference>
<dbReference type="GO" id="GO:0005634">
    <property type="term" value="C:nucleus"/>
    <property type="evidence" value="ECO:0007669"/>
    <property type="project" value="TreeGrafter"/>
</dbReference>
<keyword evidence="4" id="KW-0732">Signal</keyword>
<dbReference type="SMART" id="SM00248">
    <property type="entry name" value="ANK"/>
    <property type="match status" value="3"/>
</dbReference>
<feature type="repeat" description="ANK" evidence="3">
    <location>
        <begin position="319"/>
        <end position="352"/>
    </location>
</feature>
<dbReference type="Pfam" id="PF12796">
    <property type="entry name" value="Ank_2"/>
    <property type="match status" value="2"/>
</dbReference>
<dbReference type="PANTHER" id="PTHR24126:SF14">
    <property type="entry name" value="ANK_REP_REGION DOMAIN-CONTAINING PROTEIN"/>
    <property type="match status" value="1"/>
</dbReference>
<evidence type="ECO:0000256" key="1">
    <source>
        <dbReference type="ARBA" id="ARBA00022737"/>
    </source>
</evidence>
<name>A0A0G4J4U4_PLABS</name>
<keyword evidence="6" id="KW-1185">Reference proteome</keyword>
<dbReference type="PROSITE" id="PS50297">
    <property type="entry name" value="ANK_REP_REGION"/>
    <property type="match status" value="1"/>
</dbReference>
<dbReference type="PROSITE" id="PS50088">
    <property type="entry name" value="ANK_REPEAT"/>
    <property type="match status" value="1"/>
</dbReference>
<evidence type="ECO:0000256" key="4">
    <source>
        <dbReference type="SAM" id="SignalP"/>
    </source>
</evidence>
<evidence type="ECO:0000256" key="2">
    <source>
        <dbReference type="ARBA" id="ARBA00023043"/>
    </source>
</evidence>
<dbReference type="GO" id="GO:0006357">
    <property type="term" value="P:regulation of transcription by RNA polymerase II"/>
    <property type="evidence" value="ECO:0007669"/>
    <property type="project" value="TreeGrafter"/>
</dbReference>
<protein>
    <submittedName>
        <fullName evidence="5">Uncharacterized protein</fullName>
    </submittedName>
</protein>
<dbReference type="InterPro" id="IPR011333">
    <property type="entry name" value="SKP1/BTB/POZ_sf"/>
</dbReference>
<organism evidence="5 6">
    <name type="scientific">Plasmodiophora brassicae</name>
    <name type="common">Clubroot disease agent</name>
    <dbReference type="NCBI Taxonomy" id="37360"/>
    <lineage>
        <taxon>Eukaryota</taxon>
        <taxon>Sar</taxon>
        <taxon>Rhizaria</taxon>
        <taxon>Endomyxa</taxon>
        <taxon>Phytomyxea</taxon>
        <taxon>Plasmodiophorida</taxon>
        <taxon>Plasmodiophoridae</taxon>
        <taxon>Plasmodiophora</taxon>
    </lineage>
</organism>
<dbReference type="STRING" id="37360.A0A0G4J4U4"/>
<feature type="chain" id="PRO_5013130849" evidence="4">
    <location>
        <begin position="16"/>
        <end position="390"/>
    </location>
</feature>
<evidence type="ECO:0000313" key="5">
    <source>
        <dbReference type="EMBL" id="CEP02296.1"/>
    </source>
</evidence>
<dbReference type="PANTHER" id="PTHR24126">
    <property type="entry name" value="ANKYRIN REPEAT, PH AND SEC7 DOMAIN CONTAINING PROTEIN SECG-RELATED"/>
    <property type="match status" value="1"/>
</dbReference>
<dbReference type="OrthoDB" id="20872at2759"/>
<dbReference type="AlphaFoldDB" id="A0A0G4J4U4"/>
<sequence length="390" mass="41068">MFLIIMLAALTDAGAVSVFRLRSGDGVDHLVNASRAVAHSPVLKYLADDVGQVDGIPIAMVASAELGRIVHFINAIRVDEVDRAIQWCEETLCTTSMDELYRLLSAADFLNLRLMTIAMASAECTWGSISAMENLLTDDTLPLIMGVARLSQIAATNEQDAIVSQVRHALVGQGNISVVNVAHWNPSRPLMNVAARHGETRIIETLLMTPGIDVNVADQDQATPLYEAAIHGYADIVELLLNAPGIDPNAPDRYGVTPLYAVVLVATGGVDTIALLDDADVTDGYVVPGPDAAALDGITRVVKLLLGAPGIDVNAPDAFGMTPLHVAAEAGSAFVVELLLQAPGIDVHVRDSFGMTALQRAADLGRGGHVVPLLLSVTGNATGIDVNALR</sequence>
<keyword evidence="1" id="KW-0677">Repeat</keyword>
<keyword evidence="2 3" id="KW-0040">ANK repeat</keyword>
<dbReference type="InterPro" id="IPR002110">
    <property type="entry name" value="Ankyrin_rpt"/>
</dbReference>
<dbReference type="InterPro" id="IPR036770">
    <property type="entry name" value="Ankyrin_rpt-contain_sf"/>
</dbReference>